<keyword evidence="3" id="KW-1185">Reference proteome</keyword>
<organism evidence="2 3">
    <name type="scientific">Ovis ammon polii</name>
    <dbReference type="NCBI Taxonomy" id="230172"/>
    <lineage>
        <taxon>Eukaryota</taxon>
        <taxon>Metazoa</taxon>
        <taxon>Chordata</taxon>
        <taxon>Craniata</taxon>
        <taxon>Vertebrata</taxon>
        <taxon>Euteleostomi</taxon>
        <taxon>Mammalia</taxon>
        <taxon>Eutheria</taxon>
        <taxon>Laurasiatheria</taxon>
        <taxon>Artiodactyla</taxon>
        <taxon>Ruminantia</taxon>
        <taxon>Pecora</taxon>
        <taxon>Bovidae</taxon>
        <taxon>Caprinae</taxon>
        <taxon>Ovis</taxon>
    </lineage>
</organism>
<comment type="caution">
    <text evidence="2">The sequence shown here is derived from an EMBL/GenBank/DDBJ whole genome shotgun (WGS) entry which is preliminary data.</text>
</comment>
<dbReference type="EMBL" id="JAKZEL010000020">
    <property type="protein sequence ID" value="KAI4533966.1"/>
    <property type="molecule type" value="Genomic_DNA"/>
</dbReference>
<evidence type="ECO:0000313" key="2">
    <source>
        <dbReference type="EMBL" id="KAI4533966.1"/>
    </source>
</evidence>
<keyword evidence="1" id="KW-0812">Transmembrane</keyword>
<keyword evidence="1" id="KW-0472">Membrane</keyword>
<sequence length="241" mass="27071">MQAFTLTESVSVMFINGEDTGSYDHFHPRENQATRSSPTVASSFGCLRVYILMRQVRARGLRFQGSCRYSGLYERHLQITLSALPYGFLFCLENSVRGSLRDLDPENLQRSLNGSCQDIDLTIWSSKLGGKGLIEIGLKEKELNGQHVALTRDLDSPSPVTGLELIGQEYLRLLSALLQVLRPEQSQVEQTVSLFFQVGVRYSFHWALGFALTIGIRLIISLLYQFFAAAMSSPEKQNIQN</sequence>
<evidence type="ECO:0000256" key="1">
    <source>
        <dbReference type="SAM" id="Phobius"/>
    </source>
</evidence>
<name>A0AAD4Y5B9_OVIAM</name>
<protein>
    <submittedName>
        <fullName evidence="2">Uncharacterized protein</fullName>
    </submittedName>
</protein>
<evidence type="ECO:0000313" key="3">
    <source>
        <dbReference type="Proteomes" id="UP001214576"/>
    </source>
</evidence>
<gene>
    <name evidence="2" type="ORF">MG293_016985</name>
</gene>
<dbReference type="AlphaFoldDB" id="A0AAD4Y5B9"/>
<keyword evidence="1" id="KW-1133">Transmembrane helix</keyword>
<reference evidence="2" key="1">
    <citation type="submission" date="2022-03" db="EMBL/GenBank/DDBJ databases">
        <title>Genomic analyses of argali, domestic sheep and their hybrids provide insights into chromosomal evolution, heterosis and genetic basis of agronomic traits.</title>
        <authorList>
            <person name="Li M."/>
        </authorList>
    </citation>
    <scope>NUCLEOTIDE SEQUENCE</scope>
    <source>
        <strain evidence="2">CAU-MHL-2022a</strain>
        <tissue evidence="2">Skin</tissue>
    </source>
</reference>
<feature type="transmembrane region" description="Helical" evidence="1">
    <location>
        <begin position="204"/>
        <end position="227"/>
    </location>
</feature>
<dbReference type="Proteomes" id="UP001214576">
    <property type="component" value="Unassembled WGS sequence"/>
</dbReference>
<accession>A0AAD4Y5B9</accession>
<proteinExistence type="predicted"/>